<evidence type="ECO:0000313" key="1">
    <source>
        <dbReference type="EMBL" id="KAI3559324.1"/>
    </source>
</evidence>
<dbReference type="EMBL" id="SDAQ01000001">
    <property type="protein sequence ID" value="KAI3559324.1"/>
    <property type="molecule type" value="Genomic_DNA"/>
</dbReference>
<evidence type="ECO:0008006" key="3">
    <source>
        <dbReference type="Google" id="ProtNLM"/>
    </source>
</evidence>
<dbReference type="OrthoDB" id="270167at2759"/>
<dbReference type="AlphaFoldDB" id="A0A9Q0B9U1"/>
<reference evidence="1" key="1">
    <citation type="submission" date="2019-01" db="EMBL/GenBank/DDBJ databases">
        <title>Colletotrichum abscissum LGMF1257.</title>
        <authorList>
            <person name="Baroncelli R."/>
        </authorList>
    </citation>
    <scope>NUCLEOTIDE SEQUENCE</scope>
    <source>
        <strain evidence="1">Ca142</strain>
    </source>
</reference>
<comment type="caution">
    <text evidence="1">The sequence shown here is derived from an EMBL/GenBank/DDBJ whole genome shotgun (WGS) entry which is preliminary data.</text>
</comment>
<dbReference type="Proteomes" id="UP001056436">
    <property type="component" value="Unassembled WGS sequence"/>
</dbReference>
<accession>A0A9Q0B9U1</accession>
<keyword evidence="2" id="KW-1185">Reference proteome</keyword>
<evidence type="ECO:0000313" key="2">
    <source>
        <dbReference type="Proteomes" id="UP001056436"/>
    </source>
</evidence>
<proteinExistence type="predicted"/>
<organism evidence="1 2">
    <name type="scientific">Colletotrichum abscissum</name>
    <dbReference type="NCBI Taxonomy" id="1671311"/>
    <lineage>
        <taxon>Eukaryota</taxon>
        <taxon>Fungi</taxon>
        <taxon>Dikarya</taxon>
        <taxon>Ascomycota</taxon>
        <taxon>Pezizomycotina</taxon>
        <taxon>Sordariomycetes</taxon>
        <taxon>Hypocreomycetidae</taxon>
        <taxon>Glomerellales</taxon>
        <taxon>Glomerellaceae</taxon>
        <taxon>Colletotrichum</taxon>
        <taxon>Colletotrichum acutatum species complex</taxon>
    </lineage>
</organism>
<sequence length="676" mass="77842">MEAAIGVIGLSLQLIDSAIKVKRVVTTYRSASAEINRLALKIERVEAICGAIKDSLEGDASSRQCSDLIRTWGVCVLRSISSTLAEIHAIATKLERKSEKRRPFNTMGLAFLECKDDISRLSKWLDDDLNYLQHMMTAEILCNIVQQLTIHHKTEASEYSNMRPIHMQSASQQDHNSDLPSEPRHTTMVEAGDQKTVTAFGFQFQNQTRTVLKRSSSHGAPEVSNTIEIKTYTFGHSSFSYRIELHWSMSNLSPMVYALAFRHVLTKEKDGKLVERMLYIMCDGDLPALQDLLSTRKITLGTMLGDRTLFEVRSGYQHSVEILGGLNSCRSQSAAMCSQPSLCRFLAQQNLDVCIDEKPMRFRLLAGCVNDLDSLIVVYKRCGVPAVDQMERKAFFDAVWDMAVRLLVIQVHDDPFWYPEGRRTSDWTRLFVELINEGVNIHRICNIRTYYQLSSSRWPGTVLSHLIRSSPCHCEVEAALSHWVKILLVAGVDVARYLQREEPYFQKIIDLIVPCKETRERATVAGRTKIDGFDIPLFYRYVDPDSKAYEVRIEFKDFGSSIKRNIWPDFEDSTMADKAHCQQHVLWKSCEVSEFNETEWPFVFNFVRDYEPNRWAFFACSHRHTDDNPPASFQYAQKLMQERFNRRQLKKFYRSGYLKREKRPLKIPGAWPDSAW</sequence>
<name>A0A9Q0B9U1_9PEZI</name>
<protein>
    <recommendedName>
        <fullName evidence="3">Fungal N-terminal domain-containing protein</fullName>
    </recommendedName>
</protein>
<gene>
    <name evidence="1" type="ORF">CABS02_00299</name>
</gene>